<comment type="caution">
    <text evidence="3">The sequence shown here is derived from an EMBL/GenBank/DDBJ whole genome shotgun (WGS) entry which is preliminary data.</text>
</comment>
<keyword evidence="1" id="KW-0175">Coiled coil</keyword>
<name>A0ABQ5KB28_9EUKA</name>
<gene>
    <name evidence="3" type="ORF">ADUPG1_014181</name>
</gene>
<reference evidence="3" key="1">
    <citation type="submission" date="2022-03" db="EMBL/GenBank/DDBJ databases">
        <title>Draft genome sequence of Aduncisulcus paluster, a free-living microaerophilic Fornicata.</title>
        <authorList>
            <person name="Yuyama I."/>
            <person name="Kume K."/>
            <person name="Tamura T."/>
            <person name="Inagaki Y."/>
            <person name="Hashimoto T."/>
        </authorList>
    </citation>
    <scope>NUCLEOTIDE SEQUENCE</scope>
    <source>
        <strain evidence="3">NY0171</strain>
    </source>
</reference>
<dbReference type="Proteomes" id="UP001057375">
    <property type="component" value="Unassembled WGS sequence"/>
</dbReference>
<protein>
    <submittedName>
        <fullName evidence="3">Uncharacterized protein</fullName>
    </submittedName>
</protein>
<evidence type="ECO:0000256" key="2">
    <source>
        <dbReference type="SAM" id="MobiDB-lite"/>
    </source>
</evidence>
<feature type="region of interest" description="Disordered" evidence="2">
    <location>
        <begin position="920"/>
        <end position="941"/>
    </location>
</feature>
<accession>A0ABQ5KB28</accession>
<keyword evidence="4" id="KW-1185">Reference proteome</keyword>
<feature type="coiled-coil region" evidence="1">
    <location>
        <begin position="62"/>
        <end position="89"/>
    </location>
</feature>
<organism evidence="3 4">
    <name type="scientific">Aduncisulcus paluster</name>
    <dbReference type="NCBI Taxonomy" id="2918883"/>
    <lineage>
        <taxon>Eukaryota</taxon>
        <taxon>Metamonada</taxon>
        <taxon>Carpediemonas-like organisms</taxon>
        <taxon>Aduncisulcus</taxon>
    </lineage>
</organism>
<evidence type="ECO:0000256" key="1">
    <source>
        <dbReference type="SAM" id="Coils"/>
    </source>
</evidence>
<feature type="region of interest" description="Disordered" evidence="2">
    <location>
        <begin position="134"/>
        <end position="157"/>
    </location>
</feature>
<evidence type="ECO:0000313" key="4">
    <source>
        <dbReference type="Proteomes" id="UP001057375"/>
    </source>
</evidence>
<dbReference type="EMBL" id="BQXS01013850">
    <property type="protein sequence ID" value="GKT29758.1"/>
    <property type="molecule type" value="Genomic_DNA"/>
</dbReference>
<proteinExistence type="predicted"/>
<evidence type="ECO:0000313" key="3">
    <source>
        <dbReference type="EMBL" id="GKT29758.1"/>
    </source>
</evidence>
<sequence>MDRISVTSLFERSFLRIKEIFDEFSGSSESILSHRDLFTLCFECLSLFIRHRVDASEESMFLACDEKKREIEKKEKEEEEKEEKGFENDGTKDDEIMIIRSICPISLFVHSLFEPILRVESVLGEWEEEEEEDQRVGKRRILNSPPRPISKTTPCSSTTLTNTDDVIDDTNAVSATKLIMKVKASGKRRKEVSPITSALFRIINGYVLSISTPRYDIIATKILPLLSKVFFLGESETEMFENSLVEDIIEICQKILCWQTNVQKGFEKENLLRDALFTIILPHILPWMKKYPGNNKKFMFVWVDILNRITVEYRVHYHRQRDSMDVYPLEEYCSQIWFMFHPVMELIKDIIFIGSAKEGKELAESHVVMKREKLNLSHCVSLLFNLSCIPAQAIEIHTCLMADRLLERIFEVFRSKIHKEKEANDCLDNWCKLVSMLSMVPSLVPQLSPKFDDAMEWCKQNGRCYRKHFAQYVGNCVCHLPDPQKDLKSLKKWFDVLGEIQQCEDNSTLSKLYQEHKPAILTIFLACQSKSEIDEHKLEIILCIQCLINFLKVYIEDGYIYLPSADINDFYDTFLDHFSRFEKELDDGLIDEEYCLICSEFSSEIFHFGTFLEKVSPSVARILARGCRYRFGGDIAPKLLKSLYWANHRPRNDKTLILSLVKTYFKDWLRLYCDDRSCFNSMTGLLSELPCSENDQMRELWHLLMHPFIYAVKKQFDGGLVLVESEHLLWVFATMSFDNEHAIEVFDNIEGLLEGFFGEIQRDDLHWGIQLWVILIQNFSTFPSLIPRLSPKFDDSVDYCRFQDDLSNIPKYYDNVSKYISTTFPNVVSSMISFYYPSFIRSMPMVSMIPSIETTLSPDSDGFLYYASHIYSGMEIVRTFKKQSEDLYYNIITGEAFKCYKCIQRGSLCCSLEEEEEGKVKGKDYSSSSEPNHRKGLIPPSSLIQYTSPPQHMLVKMPFDDERSLRQSVYDLIERTGGGVEVMFE</sequence>